<evidence type="ECO:0000313" key="2">
    <source>
        <dbReference type="Proteomes" id="UP000004949"/>
    </source>
</evidence>
<evidence type="ECO:0000313" key="1">
    <source>
        <dbReference type="EMBL" id="EHH68417.1"/>
    </source>
</evidence>
<organism evidence="1 2">
    <name type="scientific">Gluconobacter morbifer G707</name>
    <dbReference type="NCBI Taxonomy" id="1088869"/>
    <lineage>
        <taxon>Bacteria</taxon>
        <taxon>Pseudomonadati</taxon>
        <taxon>Pseudomonadota</taxon>
        <taxon>Alphaproteobacteria</taxon>
        <taxon>Acetobacterales</taxon>
        <taxon>Acetobacteraceae</taxon>
        <taxon>Gluconobacter</taxon>
    </lineage>
</organism>
<protein>
    <submittedName>
        <fullName evidence="1">Uncharacterized protein</fullName>
    </submittedName>
</protein>
<dbReference type="RefSeq" id="WP_008851336.1">
    <property type="nucleotide sequence ID" value="NZ_AGQV01000002.1"/>
</dbReference>
<reference evidence="1 2" key="1">
    <citation type="submission" date="2011-10" db="EMBL/GenBank/DDBJ databases">
        <title>Genome sequence of Gluconobacter morbifer G707, isolated from Drosophila gut.</title>
        <authorList>
            <person name="Lee W.-J."/>
            <person name="Kim E.-K."/>
        </authorList>
    </citation>
    <scope>NUCLEOTIDE SEQUENCE [LARGE SCALE GENOMIC DNA]</scope>
    <source>
        <strain evidence="1 2">G707</strain>
    </source>
</reference>
<dbReference type="Proteomes" id="UP000004949">
    <property type="component" value="Unassembled WGS sequence"/>
</dbReference>
<dbReference type="EMBL" id="AGQV01000002">
    <property type="protein sequence ID" value="EHH68417.1"/>
    <property type="molecule type" value="Genomic_DNA"/>
</dbReference>
<sequence length="63" mass="7085">MNLFHQDEENDRQEVDSEAHELIQEVISHLEKALRNLPENNPAYQDIAAAADTADALQSVLRG</sequence>
<proteinExistence type="predicted"/>
<comment type="caution">
    <text evidence="1">The sequence shown here is derived from an EMBL/GenBank/DDBJ whole genome shotgun (WGS) entry which is preliminary data.</text>
</comment>
<gene>
    <name evidence="1" type="ORF">GMO_11870</name>
</gene>
<keyword evidence="2" id="KW-1185">Reference proteome</keyword>
<name>G6XIY7_9PROT</name>
<accession>G6XIY7</accession>
<dbReference type="AlphaFoldDB" id="G6XIY7"/>
<dbReference type="STRING" id="1088869.GMO_11870"/>
<dbReference type="PATRIC" id="fig|1088869.3.peg.1188"/>